<accession>A0A4Z2FNN4</accession>
<sequence>MAAAHRRVCVPRGAAINTRPDFSASMRSIRLMDLAGGHTANGISSLRVLPAALLRSLPSERRSVLILS</sequence>
<evidence type="ECO:0000313" key="1">
    <source>
        <dbReference type="EMBL" id="TNN42373.1"/>
    </source>
</evidence>
<comment type="caution">
    <text evidence="1">The sequence shown here is derived from an EMBL/GenBank/DDBJ whole genome shotgun (WGS) entry which is preliminary data.</text>
</comment>
<reference evidence="1 2" key="1">
    <citation type="submission" date="2019-03" db="EMBL/GenBank/DDBJ databases">
        <title>First draft genome of Liparis tanakae, snailfish: a comprehensive survey of snailfish specific genes.</title>
        <authorList>
            <person name="Kim W."/>
            <person name="Song I."/>
            <person name="Jeong J.-H."/>
            <person name="Kim D."/>
            <person name="Kim S."/>
            <person name="Ryu S."/>
            <person name="Song J.Y."/>
            <person name="Lee S.K."/>
        </authorList>
    </citation>
    <scope>NUCLEOTIDE SEQUENCE [LARGE SCALE GENOMIC DNA]</scope>
    <source>
        <tissue evidence="1">Muscle</tissue>
    </source>
</reference>
<evidence type="ECO:0000313" key="2">
    <source>
        <dbReference type="Proteomes" id="UP000314294"/>
    </source>
</evidence>
<dbReference type="Proteomes" id="UP000314294">
    <property type="component" value="Unassembled WGS sequence"/>
</dbReference>
<gene>
    <name evidence="1" type="ORF">EYF80_047468</name>
</gene>
<dbReference type="AlphaFoldDB" id="A0A4Z2FNN4"/>
<organism evidence="1 2">
    <name type="scientific">Liparis tanakae</name>
    <name type="common">Tanaka's snailfish</name>
    <dbReference type="NCBI Taxonomy" id="230148"/>
    <lineage>
        <taxon>Eukaryota</taxon>
        <taxon>Metazoa</taxon>
        <taxon>Chordata</taxon>
        <taxon>Craniata</taxon>
        <taxon>Vertebrata</taxon>
        <taxon>Euteleostomi</taxon>
        <taxon>Actinopterygii</taxon>
        <taxon>Neopterygii</taxon>
        <taxon>Teleostei</taxon>
        <taxon>Neoteleostei</taxon>
        <taxon>Acanthomorphata</taxon>
        <taxon>Eupercaria</taxon>
        <taxon>Perciformes</taxon>
        <taxon>Cottioidei</taxon>
        <taxon>Cottales</taxon>
        <taxon>Liparidae</taxon>
        <taxon>Liparis</taxon>
    </lineage>
</organism>
<name>A0A4Z2FNN4_9TELE</name>
<protein>
    <submittedName>
        <fullName evidence="1">Uncharacterized protein</fullName>
    </submittedName>
</protein>
<proteinExistence type="predicted"/>
<keyword evidence="2" id="KW-1185">Reference proteome</keyword>
<dbReference type="EMBL" id="SRLO01001041">
    <property type="protein sequence ID" value="TNN42373.1"/>
    <property type="molecule type" value="Genomic_DNA"/>
</dbReference>